<reference evidence="1 2" key="1">
    <citation type="submission" date="2019-03" db="EMBL/GenBank/DDBJ databases">
        <title>Genomic Encyclopedia of Archaeal and Bacterial Type Strains, Phase II (KMG-II): from individual species to whole genera.</title>
        <authorList>
            <person name="Goeker M."/>
        </authorList>
    </citation>
    <scope>NUCLEOTIDE SEQUENCE [LARGE SCALE GENOMIC DNA]</scope>
    <source>
        <strain evidence="1 2">DSM 24323</strain>
    </source>
</reference>
<comment type="caution">
    <text evidence="1">The sequence shown here is derived from an EMBL/GenBank/DDBJ whole genome shotgun (WGS) entry which is preliminary data.</text>
</comment>
<dbReference type="InterPro" id="IPR025447">
    <property type="entry name" value="DUF4192"/>
</dbReference>
<evidence type="ECO:0000313" key="1">
    <source>
        <dbReference type="EMBL" id="TDT33920.1"/>
    </source>
</evidence>
<protein>
    <submittedName>
        <fullName evidence="1">Uncharacterized protein DUF4192</fullName>
    </submittedName>
</protein>
<dbReference type="AlphaFoldDB" id="A0A4R7J8V5"/>
<name>A0A4R7J8V5_9ACTN</name>
<keyword evidence="2" id="KW-1185">Reference proteome</keyword>
<proteinExistence type="predicted"/>
<sequence length="343" mass="36199">MDASTLRISDRGDLIAAVPYLLGFHPQHSLVILVLHGKRLVVTARIDLPEPEDFVHVPGFVTKMINANGGDAAVIIAFVDDSDHPTEWLFALCCDVLPREQVRDALVVTDGRWFSVFDDAAAVCDDATPSVVAAVMHGMVALPSRSDVGRLALPSVQEDTTAFAAVLLRLAGEHPGDADRHERMDRLLDAIATECSGPGSSDRSEEGFEPSLAGADPWIELALLAGTAAGRAAALARLDRDAAPAAVALWSAVVRRTPAEWAVGALCLLGTAAWVDGDGALQLICAERAQVLDPSDGLAADLLELNCAMVPPSAWDPSLVGRRQTRLPPQLFGPRFGEAAGSG</sequence>
<evidence type="ECO:0000313" key="2">
    <source>
        <dbReference type="Proteomes" id="UP000295371"/>
    </source>
</evidence>
<dbReference type="Proteomes" id="UP000295371">
    <property type="component" value="Unassembled WGS sequence"/>
</dbReference>
<accession>A0A4R7J8V5</accession>
<dbReference type="EMBL" id="SOAW01000001">
    <property type="protein sequence ID" value="TDT33920.1"/>
    <property type="molecule type" value="Genomic_DNA"/>
</dbReference>
<organism evidence="1 2">
    <name type="scientific">Naumannella halotolerans</name>
    <dbReference type="NCBI Taxonomy" id="993414"/>
    <lineage>
        <taxon>Bacteria</taxon>
        <taxon>Bacillati</taxon>
        <taxon>Actinomycetota</taxon>
        <taxon>Actinomycetes</taxon>
        <taxon>Propionibacteriales</taxon>
        <taxon>Propionibacteriaceae</taxon>
        <taxon>Naumannella</taxon>
    </lineage>
</organism>
<gene>
    <name evidence="1" type="ORF">CLV29_1556</name>
</gene>
<dbReference type="Pfam" id="PF13830">
    <property type="entry name" value="DUF4192"/>
    <property type="match status" value="1"/>
</dbReference>